<dbReference type="AlphaFoldDB" id="A0A318PXL6"/>
<dbReference type="STRING" id="1220579.GCA_001571345_00299"/>
<organism evidence="1 2">
    <name type="scientific">Komagataeibacter xylinus</name>
    <name type="common">Gluconacetobacter xylinus</name>
    <dbReference type="NCBI Taxonomy" id="28448"/>
    <lineage>
        <taxon>Bacteria</taxon>
        <taxon>Pseudomonadati</taxon>
        <taxon>Pseudomonadota</taxon>
        <taxon>Alphaproteobacteria</taxon>
        <taxon>Acetobacterales</taxon>
        <taxon>Acetobacteraceae</taxon>
        <taxon>Komagataeibacter</taxon>
    </lineage>
</organism>
<name>A0A318PXL6_KOMXY</name>
<sequence length="79" mass="8452">MRSHRVFRVPPGAWRARPGLGSNRALTILVPDMALRPDGARAAGNMAGACRVVADYSAAMTGRCTIEAYRRLTDLSPPG</sequence>
<reference evidence="1 2" key="1">
    <citation type="submission" date="2017-07" db="EMBL/GenBank/DDBJ databases">
        <title>A draft genome sequence of Komagataeibacter xylinus LMG 1515.</title>
        <authorList>
            <person name="Skraban J."/>
            <person name="Cleenwerck I."/>
            <person name="Vandamme P."/>
            <person name="Trcek J."/>
        </authorList>
    </citation>
    <scope>NUCLEOTIDE SEQUENCE [LARGE SCALE GENOMIC DNA]</scope>
    <source>
        <strain evidence="1 2">LMG 1515</strain>
    </source>
</reference>
<evidence type="ECO:0000313" key="2">
    <source>
        <dbReference type="Proteomes" id="UP000248257"/>
    </source>
</evidence>
<accession>A0A318PXL6</accession>
<comment type="caution">
    <text evidence="1">The sequence shown here is derived from an EMBL/GenBank/DDBJ whole genome shotgun (WGS) entry which is preliminary data.</text>
</comment>
<gene>
    <name evidence="1" type="ORF">CFR75_02160</name>
</gene>
<dbReference type="Proteomes" id="UP000248257">
    <property type="component" value="Unassembled WGS sequence"/>
</dbReference>
<proteinExistence type="predicted"/>
<protein>
    <submittedName>
        <fullName evidence="1">Uncharacterized protein</fullName>
    </submittedName>
</protein>
<evidence type="ECO:0000313" key="1">
    <source>
        <dbReference type="EMBL" id="PYD58530.1"/>
    </source>
</evidence>
<dbReference type="EMBL" id="NKUC01000002">
    <property type="protein sequence ID" value="PYD58530.1"/>
    <property type="molecule type" value="Genomic_DNA"/>
</dbReference>
<keyword evidence="2" id="KW-1185">Reference proteome</keyword>